<evidence type="ECO:0000313" key="3">
    <source>
        <dbReference type="Proteomes" id="UP000219465"/>
    </source>
</evidence>
<gene>
    <name evidence="2" type="ORF">SAMN05877838_3812</name>
</gene>
<sequence length="62" mass="7105">MLTLEKNPAAHRAPNPQFEPPHDDRVIESRDLFGESREVAIEHDGALYRLKITKQGKLILNK</sequence>
<feature type="region of interest" description="Disordered" evidence="1">
    <location>
        <begin position="1"/>
        <end position="24"/>
    </location>
</feature>
<evidence type="ECO:0000313" key="2">
    <source>
        <dbReference type="EMBL" id="SOE18867.1"/>
    </source>
</evidence>
<dbReference type="Proteomes" id="UP000219465">
    <property type="component" value="Unassembled WGS sequence"/>
</dbReference>
<keyword evidence="3" id="KW-1185">Reference proteome</keyword>
<dbReference type="RefSeq" id="WP_097109322.1">
    <property type="nucleotide sequence ID" value="NZ_OCPC01000006.1"/>
</dbReference>
<reference evidence="3" key="1">
    <citation type="submission" date="2017-08" db="EMBL/GenBank/DDBJ databases">
        <authorList>
            <person name="Varghese N."/>
            <person name="Submissions S."/>
        </authorList>
    </citation>
    <scope>NUCLEOTIDE SEQUENCE [LARGE SCALE GENOMIC DNA]</scope>
    <source>
        <strain evidence="3">KCTC 23107</strain>
    </source>
</reference>
<dbReference type="OrthoDB" id="7870498at2"/>
<dbReference type="Gene3D" id="2.10.70.10">
    <property type="entry name" value="Complement Module, domain 1"/>
    <property type="match status" value="1"/>
</dbReference>
<dbReference type="Pfam" id="PF10636">
    <property type="entry name" value="hemP"/>
    <property type="match status" value="1"/>
</dbReference>
<evidence type="ECO:0000256" key="1">
    <source>
        <dbReference type="SAM" id="MobiDB-lite"/>
    </source>
</evidence>
<dbReference type="AlphaFoldDB" id="A0A286IFQ8"/>
<accession>A0A286IFQ8</accession>
<organism evidence="2 3">
    <name type="scientific">Hoeflea halophila</name>
    <dbReference type="NCBI Taxonomy" id="714899"/>
    <lineage>
        <taxon>Bacteria</taxon>
        <taxon>Pseudomonadati</taxon>
        <taxon>Pseudomonadota</taxon>
        <taxon>Alphaproteobacteria</taxon>
        <taxon>Hyphomicrobiales</taxon>
        <taxon>Rhizobiaceae</taxon>
        <taxon>Hoeflea</taxon>
    </lineage>
</organism>
<proteinExistence type="predicted"/>
<name>A0A286IFQ8_9HYPH</name>
<dbReference type="EMBL" id="OCPC01000006">
    <property type="protein sequence ID" value="SOE18867.1"/>
    <property type="molecule type" value="Genomic_DNA"/>
</dbReference>
<dbReference type="InterPro" id="IPR019600">
    <property type="entry name" value="Hemin_uptake_protein_HemP"/>
</dbReference>
<protein>
    <submittedName>
        <fullName evidence="2">Hemin uptake protein hemP</fullName>
    </submittedName>
</protein>